<dbReference type="Pfam" id="PF07876">
    <property type="entry name" value="Dabb"/>
    <property type="match status" value="1"/>
</dbReference>
<dbReference type="PANTHER" id="PTHR37832">
    <property type="entry name" value="BLL2683 PROTEIN"/>
    <property type="match status" value="1"/>
</dbReference>
<evidence type="ECO:0000259" key="1">
    <source>
        <dbReference type="PROSITE" id="PS51502"/>
    </source>
</evidence>
<dbReference type="PANTHER" id="PTHR37832:SF1">
    <property type="entry name" value="STRESS-RESPONSE A_B BARREL DOMAIN-CONTAINING PROTEIN"/>
    <property type="match status" value="1"/>
</dbReference>
<dbReference type="InterPro" id="IPR011008">
    <property type="entry name" value="Dimeric_a/b-barrel"/>
</dbReference>
<feature type="domain" description="Stress-response A/B barrel" evidence="1">
    <location>
        <begin position="2"/>
        <end position="96"/>
    </location>
</feature>
<dbReference type="InterPro" id="IPR013097">
    <property type="entry name" value="Dabb"/>
</dbReference>
<evidence type="ECO:0000313" key="3">
    <source>
        <dbReference type="Proteomes" id="UP000824109"/>
    </source>
</evidence>
<dbReference type="Gene3D" id="3.30.70.100">
    <property type="match status" value="1"/>
</dbReference>
<dbReference type="EMBL" id="DVNB01000036">
    <property type="protein sequence ID" value="HIU56880.1"/>
    <property type="molecule type" value="Genomic_DNA"/>
</dbReference>
<dbReference type="SMART" id="SM00886">
    <property type="entry name" value="Dabb"/>
    <property type="match status" value="1"/>
</dbReference>
<accession>A0A9D1MB07</accession>
<reference evidence="2" key="2">
    <citation type="journal article" date="2021" name="PeerJ">
        <title>Extensive microbial diversity within the chicken gut microbiome revealed by metagenomics and culture.</title>
        <authorList>
            <person name="Gilroy R."/>
            <person name="Ravi A."/>
            <person name="Getino M."/>
            <person name="Pursley I."/>
            <person name="Horton D.L."/>
            <person name="Alikhan N.F."/>
            <person name="Baker D."/>
            <person name="Gharbi K."/>
            <person name="Hall N."/>
            <person name="Watson M."/>
            <person name="Adriaenssens E.M."/>
            <person name="Foster-Nyarko E."/>
            <person name="Jarju S."/>
            <person name="Secka A."/>
            <person name="Antonio M."/>
            <person name="Oren A."/>
            <person name="Chaudhuri R.R."/>
            <person name="La Ragione R."/>
            <person name="Hildebrand F."/>
            <person name="Pallen M.J."/>
        </authorList>
    </citation>
    <scope>NUCLEOTIDE SEQUENCE</scope>
    <source>
        <strain evidence="2">USAMLcec3-3695</strain>
    </source>
</reference>
<protein>
    <submittedName>
        <fullName evidence="2">Dabb family protein</fullName>
    </submittedName>
</protein>
<proteinExistence type="predicted"/>
<dbReference type="PROSITE" id="PS51502">
    <property type="entry name" value="S_R_A_B_BARREL"/>
    <property type="match status" value="1"/>
</dbReference>
<dbReference type="AlphaFoldDB" id="A0A9D1MB07"/>
<gene>
    <name evidence="2" type="ORF">IAA61_03580</name>
</gene>
<dbReference type="SUPFAM" id="SSF54909">
    <property type="entry name" value="Dimeric alpha+beta barrel"/>
    <property type="match status" value="1"/>
</dbReference>
<comment type="caution">
    <text evidence="2">The sequence shown here is derived from an EMBL/GenBank/DDBJ whole genome shotgun (WGS) entry which is preliminary data.</text>
</comment>
<reference evidence="2" key="1">
    <citation type="submission" date="2020-10" db="EMBL/GenBank/DDBJ databases">
        <authorList>
            <person name="Gilroy R."/>
        </authorList>
    </citation>
    <scope>NUCLEOTIDE SEQUENCE</scope>
    <source>
        <strain evidence="2">USAMLcec3-3695</strain>
    </source>
</reference>
<dbReference type="Proteomes" id="UP000824109">
    <property type="component" value="Unassembled WGS sequence"/>
</dbReference>
<name>A0A9D1MB07_9FIRM</name>
<organism evidence="2 3">
    <name type="scientific">Candidatus Ornithomonoglobus merdipullorum</name>
    <dbReference type="NCBI Taxonomy" id="2840895"/>
    <lineage>
        <taxon>Bacteria</taxon>
        <taxon>Bacillati</taxon>
        <taxon>Bacillota</taxon>
        <taxon>Clostridia</taxon>
        <taxon>Candidatus Ornithomonoglobus</taxon>
    </lineage>
</organism>
<evidence type="ECO:0000313" key="2">
    <source>
        <dbReference type="EMBL" id="HIU56880.1"/>
    </source>
</evidence>
<sequence>MIRHIVLWRIAETENAAERALAIKENLEALKGKIDKVVDIEVGINFNETEAASDVALVSTFKTKEDLDIYQDHPEHKAVGANYVRPFVTERRVVDYEF</sequence>